<dbReference type="InterPro" id="IPR043739">
    <property type="entry name" value="DUF5684"/>
</dbReference>
<dbReference type="RefSeq" id="WP_004845757.1">
    <property type="nucleotide sequence ID" value="NZ_CATVPX010000005.1"/>
</dbReference>
<protein>
    <submittedName>
        <fullName evidence="2">Uncharacterized protein</fullName>
    </submittedName>
</protein>
<feature type="transmembrane region" description="Helical" evidence="1">
    <location>
        <begin position="6"/>
        <end position="35"/>
    </location>
</feature>
<dbReference type="AlphaFoldDB" id="A0A174D4M9"/>
<proteinExistence type="predicted"/>
<feature type="transmembrane region" description="Helical" evidence="1">
    <location>
        <begin position="124"/>
        <end position="144"/>
    </location>
</feature>
<keyword evidence="1" id="KW-1133">Transmembrane helix</keyword>
<reference evidence="2 4" key="1">
    <citation type="submission" date="2015-09" db="EMBL/GenBank/DDBJ databases">
        <authorList>
            <consortium name="Pathogen Informatics"/>
        </authorList>
    </citation>
    <scope>NUCLEOTIDE SEQUENCE [LARGE SCALE GENOMIC DNA]</scope>
    <source>
        <strain evidence="2 4">2789STDY5834841</strain>
    </source>
</reference>
<reference evidence="3 5" key="2">
    <citation type="journal article" date="2019" name="Science, e1252229">
        <title>Invertible promoters mediate bacterial phase variation, antibiotic resistance, and host adaptation in the gut.</title>
        <authorList>
            <person name="Jiang X."/>
            <person name="Hall A.B."/>
            <person name="Arthur T.D."/>
            <person name="Plichta D.R."/>
            <person name="Covington C.T."/>
            <person name="Poyet M."/>
            <person name="Crothers J."/>
            <person name="Moses P.L."/>
            <person name="Tolonen A.C."/>
            <person name="Vlamakis H."/>
            <person name="Alm E.J."/>
            <person name="Xavier R.J."/>
        </authorList>
    </citation>
    <scope>NUCLEOTIDE SEQUENCE [LARGE SCALE GENOMIC DNA]</scope>
    <source>
        <strain evidence="3">Aa_0143</strain>
        <strain evidence="5">aa_0143</strain>
    </source>
</reference>
<evidence type="ECO:0000313" key="3">
    <source>
        <dbReference type="EMBL" id="RYS82170.1"/>
    </source>
</evidence>
<keyword evidence="1" id="KW-0472">Membrane</keyword>
<gene>
    <name evidence="3" type="ORF">EAI93_00210</name>
    <name evidence="2" type="ORF">ERS852456_01861</name>
</gene>
<dbReference type="Pfam" id="PF18936">
    <property type="entry name" value="DUF5684"/>
    <property type="match status" value="1"/>
</dbReference>
<accession>A0A174D4M9</accession>
<dbReference type="EMBL" id="RCYR01000001">
    <property type="protein sequence ID" value="RYS82170.1"/>
    <property type="molecule type" value="Genomic_DNA"/>
</dbReference>
<feature type="transmembrane region" description="Helical" evidence="1">
    <location>
        <begin position="56"/>
        <end position="76"/>
    </location>
</feature>
<dbReference type="GeneID" id="97328971"/>
<organism evidence="2 4">
    <name type="scientific">[Ruminococcus] torques</name>
    <dbReference type="NCBI Taxonomy" id="33039"/>
    <lineage>
        <taxon>Bacteria</taxon>
        <taxon>Bacillati</taxon>
        <taxon>Bacillota</taxon>
        <taxon>Clostridia</taxon>
        <taxon>Lachnospirales</taxon>
        <taxon>Lachnospiraceae</taxon>
        <taxon>Mediterraneibacter</taxon>
    </lineage>
</organism>
<dbReference type="EMBL" id="CYZO01000024">
    <property type="protein sequence ID" value="CUO19249.1"/>
    <property type="molecule type" value="Genomic_DNA"/>
</dbReference>
<dbReference type="Proteomes" id="UP000292665">
    <property type="component" value="Unassembled WGS sequence"/>
</dbReference>
<evidence type="ECO:0000313" key="4">
    <source>
        <dbReference type="Proteomes" id="UP000095787"/>
    </source>
</evidence>
<sequence>MAWAIFSMLFLAIGGVVYGAAALIWFALTILANWLMFMKAGEAGWKSIIPVYNTYTAYKIAWTPNMFWIYFIFTVLESIFSSISGGDFWSFSGFLGGLCGLVTIVLSVFYCVNLAKSFGKGLGFTIGLIFLEPIFVMMIAFGSARYQKY</sequence>
<feature type="transmembrane region" description="Helical" evidence="1">
    <location>
        <begin position="88"/>
        <end position="112"/>
    </location>
</feature>
<dbReference type="Proteomes" id="UP000095787">
    <property type="component" value="Unassembled WGS sequence"/>
</dbReference>
<evidence type="ECO:0000313" key="5">
    <source>
        <dbReference type="Proteomes" id="UP000292665"/>
    </source>
</evidence>
<keyword evidence="1" id="KW-0812">Transmembrane</keyword>
<name>A0A174D4M9_9FIRM</name>
<evidence type="ECO:0000313" key="2">
    <source>
        <dbReference type="EMBL" id="CUO19249.1"/>
    </source>
</evidence>
<evidence type="ECO:0000256" key="1">
    <source>
        <dbReference type="SAM" id="Phobius"/>
    </source>
</evidence>